<dbReference type="InterPro" id="IPR036412">
    <property type="entry name" value="HAD-like_sf"/>
</dbReference>
<dbReference type="Pfam" id="PF06888">
    <property type="entry name" value="Put_Phosphatase"/>
    <property type="match status" value="1"/>
</dbReference>
<dbReference type="InterPro" id="IPR029044">
    <property type="entry name" value="Nucleotide-diphossugar_trans"/>
</dbReference>
<keyword evidence="5" id="KW-0460">Magnesium</keyword>
<gene>
    <name evidence="7" type="ORF">GCM10007907_18010</name>
</gene>
<evidence type="ECO:0000313" key="7">
    <source>
        <dbReference type="EMBL" id="GLR13011.1"/>
    </source>
</evidence>
<comment type="cofactor">
    <cofactor evidence="1">
        <name>Mg(2+)</name>
        <dbReference type="ChEBI" id="CHEBI:18420"/>
    </cofactor>
</comment>
<evidence type="ECO:0000256" key="2">
    <source>
        <dbReference type="ARBA" id="ARBA00006739"/>
    </source>
</evidence>
<dbReference type="EMBL" id="BSOG01000002">
    <property type="protein sequence ID" value="GLR13011.1"/>
    <property type="molecule type" value="Genomic_DNA"/>
</dbReference>
<dbReference type="NCBIfam" id="TIGR01488">
    <property type="entry name" value="HAD-SF-IB"/>
    <property type="match status" value="1"/>
</dbReference>
<organism evidence="7 8">
    <name type="scientific">Chitinimonas prasina</name>
    <dbReference type="NCBI Taxonomy" id="1434937"/>
    <lineage>
        <taxon>Bacteria</taxon>
        <taxon>Pseudomonadati</taxon>
        <taxon>Pseudomonadota</taxon>
        <taxon>Betaproteobacteria</taxon>
        <taxon>Neisseriales</taxon>
        <taxon>Chitinibacteraceae</taxon>
        <taxon>Chitinimonas</taxon>
    </lineage>
</organism>
<protein>
    <recommendedName>
        <fullName evidence="6">Glycosyltransferase 2-like domain-containing protein</fullName>
    </recommendedName>
</protein>
<evidence type="ECO:0000259" key="6">
    <source>
        <dbReference type="Pfam" id="PF00535"/>
    </source>
</evidence>
<accession>A0ABQ5YDH1</accession>
<dbReference type="Pfam" id="PF00535">
    <property type="entry name" value="Glycos_transf_2"/>
    <property type="match status" value="1"/>
</dbReference>
<evidence type="ECO:0000256" key="5">
    <source>
        <dbReference type="ARBA" id="ARBA00022842"/>
    </source>
</evidence>
<comment type="similarity">
    <text evidence="2">Belongs to the glycosyltransferase 2 family.</text>
</comment>
<dbReference type="SUPFAM" id="SSF53448">
    <property type="entry name" value="Nucleotide-diphospho-sugar transferases"/>
    <property type="match status" value="1"/>
</dbReference>
<evidence type="ECO:0000313" key="8">
    <source>
        <dbReference type="Proteomes" id="UP001156706"/>
    </source>
</evidence>
<dbReference type="CDD" id="cd04179">
    <property type="entry name" value="DPM_DPG-synthase_like"/>
    <property type="match status" value="1"/>
</dbReference>
<evidence type="ECO:0000256" key="1">
    <source>
        <dbReference type="ARBA" id="ARBA00001946"/>
    </source>
</evidence>
<keyword evidence="3" id="KW-0328">Glycosyltransferase</keyword>
<evidence type="ECO:0000256" key="4">
    <source>
        <dbReference type="ARBA" id="ARBA00022679"/>
    </source>
</evidence>
<feature type="domain" description="Glycosyltransferase 2-like" evidence="6">
    <location>
        <begin position="3"/>
        <end position="134"/>
    </location>
</feature>
<name>A0ABQ5YDH1_9NEIS</name>
<comment type="caution">
    <text evidence="7">The sequence shown here is derived from an EMBL/GenBank/DDBJ whole genome shotgun (WGS) entry which is preliminary data.</text>
</comment>
<evidence type="ECO:0000256" key="3">
    <source>
        <dbReference type="ARBA" id="ARBA00022676"/>
    </source>
</evidence>
<dbReference type="InterPro" id="IPR023214">
    <property type="entry name" value="HAD_sf"/>
</dbReference>
<dbReference type="PANTHER" id="PTHR48090">
    <property type="entry name" value="UNDECAPRENYL-PHOSPHATE 4-DEOXY-4-FORMAMIDO-L-ARABINOSE TRANSFERASE-RELATED"/>
    <property type="match status" value="1"/>
</dbReference>
<reference evidence="8" key="1">
    <citation type="journal article" date="2019" name="Int. J. Syst. Evol. Microbiol.">
        <title>The Global Catalogue of Microorganisms (GCM) 10K type strain sequencing project: providing services to taxonomists for standard genome sequencing and annotation.</title>
        <authorList>
            <consortium name="The Broad Institute Genomics Platform"/>
            <consortium name="The Broad Institute Genome Sequencing Center for Infectious Disease"/>
            <person name="Wu L."/>
            <person name="Ma J."/>
        </authorList>
    </citation>
    <scope>NUCLEOTIDE SEQUENCE [LARGE SCALE GENOMIC DNA]</scope>
    <source>
        <strain evidence="8">NBRC 110044</strain>
    </source>
</reference>
<dbReference type="RefSeq" id="WP_284196129.1">
    <property type="nucleotide sequence ID" value="NZ_BSOG01000002.1"/>
</dbReference>
<dbReference type="Proteomes" id="UP001156706">
    <property type="component" value="Unassembled WGS sequence"/>
</dbReference>
<dbReference type="PANTHER" id="PTHR48090:SF10">
    <property type="entry name" value="GLUCOSYL-3-PHOSPHOGLYCERATE SYNTHASE"/>
    <property type="match status" value="1"/>
</dbReference>
<keyword evidence="4" id="KW-0808">Transferase</keyword>
<dbReference type="SUPFAM" id="SSF56784">
    <property type="entry name" value="HAD-like"/>
    <property type="match status" value="1"/>
</dbReference>
<dbReference type="Gene3D" id="3.90.550.10">
    <property type="entry name" value="Spore Coat Polysaccharide Biosynthesis Protein SpsA, Chain A"/>
    <property type="match status" value="1"/>
</dbReference>
<keyword evidence="8" id="KW-1185">Reference proteome</keyword>
<dbReference type="InterPro" id="IPR050256">
    <property type="entry name" value="Glycosyltransferase_2"/>
</dbReference>
<dbReference type="InterPro" id="IPR001173">
    <property type="entry name" value="Glyco_trans_2-like"/>
</dbReference>
<sequence length="463" mass="50050">MLTIAIPTLNEAANIGSVVRFAKAHPSVREVIVVDDGSIDDTVRLATEAGANVITSTLLGKGPSMRDALSVAQTDFILYLDGDMRRLDASLIDRMLSPLERGADFVKASFARSAGRVTELTARPLLRTFFPELSQFSQPLGGIIAARTELLRRLRFEDDFGVDIGLLIDAHFLGALVVEVDVGTVEHDSKPLASLGNMAMQVSRAILRRAELVGRLQADKLAETMEHERQLGAELDGIASSIDAGGKLALFDMDGTLLQGRFIQALAQRAGFEQALLPLLDNGILDAATRSQAIAALLKGLPQQTFIDVAKSIPLQEGAVEAVIQLRKMGYRVGIVSDSYYIAAEIIRKRVFADFAVAHVLNFAQGEATGELRVNELFAHSSGCASHVICKRNVLQHLEDFADQPFGHTLMVGDGDNDLCLIKAADAGFAYRTRSPRLSASATPLTDLREISAHISRECALLH</sequence>
<dbReference type="Gene3D" id="3.40.50.1000">
    <property type="entry name" value="HAD superfamily/HAD-like"/>
    <property type="match status" value="1"/>
</dbReference>
<proteinExistence type="inferred from homology"/>
<dbReference type="InterPro" id="IPR016965">
    <property type="entry name" value="Pase_PHOSPHO-typ"/>
</dbReference>